<evidence type="ECO:0000313" key="1">
    <source>
        <dbReference type="EMBL" id="TFK65504.1"/>
    </source>
</evidence>
<keyword evidence="2" id="KW-1185">Reference proteome</keyword>
<protein>
    <submittedName>
        <fullName evidence="1">Uncharacterized protein</fullName>
    </submittedName>
</protein>
<reference evidence="1 2" key="1">
    <citation type="journal article" date="2019" name="Nat. Ecol. Evol.">
        <title>Megaphylogeny resolves global patterns of mushroom evolution.</title>
        <authorList>
            <person name="Varga T."/>
            <person name="Krizsan K."/>
            <person name="Foldi C."/>
            <person name="Dima B."/>
            <person name="Sanchez-Garcia M."/>
            <person name="Sanchez-Ramirez S."/>
            <person name="Szollosi G.J."/>
            <person name="Szarkandi J.G."/>
            <person name="Papp V."/>
            <person name="Albert L."/>
            <person name="Andreopoulos W."/>
            <person name="Angelini C."/>
            <person name="Antonin V."/>
            <person name="Barry K.W."/>
            <person name="Bougher N.L."/>
            <person name="Buchanan P."/>
            <person name="Buyck B."/>
            <person name="Bense V."/>
            <person name="Catcheside P."/>
            <person name="Chovatia M."/>
            <person name="Cooper J."/>
            <person name="Damon W."/>
            <person name="Desjardin D."/>
            <person name="Finy P."/>
            <person name="Geml J."/>
            <person name="Haridas S."/>
            <person name="Hughes K."/>
            <person name="Justo A."/>
            <person name="Karasinski D."/>
            <person name="Kautmanova I."/>
            <person name="Kiss B."/>
            <person name="Kocsube S."/>
            <person name="Kotiranta H."/>
            <person name="LaButti K.M."/>
            <person name="Lechner B.E."/>
            <person name="Liimatainen K."/>
            <person name="Lipzen A."/>
            <person name="Lukacs Z."/>
            <person name="Mihaltcheva S."/>
            <person name="Morgado L.N."/>
            <person name="Niskanen T."/>
            <person name="Noordeloos M.E."/>
            <person name="Ohm R.A."/>
            <person name="Ortiz-Santana B."/>
            <person name="Ovrebo C."/>
            <person name="Racz N."/>
            <person name="Riley R."/>
            <person name="Savchenko A."/>
            <person name="Shiryaev A."/>
            <person name="Soop K."/>
            <person name="Spirin V."/>
            <person name="Szebenyi C."/>
            <person name="Tomsovsky M."/>
            <person name="Tulloss R.E."/>
            <person name="Uehling J."/>
            <person name="Grigoriev I.V."/>
            <person name="Vagvolgyi C."/>
            <person name="Papp T."/>
            <person name="Martin F.M."/>
            <person name="Miettinen O."/>
            <person name="Hibbett D.S."/>
            <person name="Nagy L.G."/>
        </authorList>
    </citation>
    <scope>NUCLEOTIDE SEQUENCE [LARGE SCALE GENOMIC DNA]</scope>
    <source>
        <strain evidence="1 2">NL-1719</strain>
    </source>
</reference>
<accession>A0ACD3AJG2</accession>
<name>A0ACD3AJG2_9AGAR</name>
<dbReference type="Proteomes" id="UP000308600">
    <property type="component" value="Unassembled WGS sequence"/>
</dbReference>
<organism evidence="1 2">
    <name type="scientific">Pluteus cervinus</name>
    <dbReference type="NCBI Taxonomy" id="181527"/>
    <lineage>
        <taxon>Eukaryota</taxon>
        <taxon>Fungi</taxon>
        <taxon>Dikarya</taxon>
        <taxon>Basidiomycota</taxon>
        <taxon>Agaricomycotina</taxon>
        <taxon>Agaricomycetes</taxon>
        <taxon>Agaricomycetidae</taxon>
        <taxon>Agaricales</taxon>
        <taxon>Pluteineae</taxon>
        <taxon>Pluteaceae</taxon>
        <taxon>Pluteus</taxon>
    </lineage>
</organism>
<sequence length="406" mass="46174">MVFELSSLPSGTRDLLRDEIQAGLGRPTPILQSLTMVQVPSSSLTVQQTISSAPNPFSGHAPRLRTIDLQKSDFNFDSSAFCHLTWLSIVDPIRRSTVDVFLRAVREMSELRYLKLQNVFGRGTSIQFDGRVDLPHLVDLIIHEFGGSVQEDFTFLEHLTIPPATHLTLFSHIRSFNEAAFPRFTYIYARARRSFLDIPISTLHFKWLGDTFHLKVWIYSPRTGSLIQTLCLGFIGLRRTPARSCLWANELSYWPLAELRAFETNCDMGFESWKHTFGALQGLRTIHVEGNYAGYGFLQYLVHNHEHDCPLPDEIELRDPDGDPASDLRSWSKVAFPNLTDLRLMGISFDTTVDVRRLLNSLCARQDQGFGLDELTIFDCTAVGFENMVESLDTIVPAITWDGWQR</sequence>
<proteinExistence type="predicted"/>
<dbReference type="EMBL" id="ML208434">
    <property type="protein sequence ID" value="TFK65504.1"/>
    <property type="molecule type" value="Genomic_DNA"/>
</dbReference>
<evidence type="ECO:0000313" key="2">
    <source>
        <dbReference type="Proteomes" id="UP000308600"/>
    </source>
</evidence>
<gene>
    <name evidence="1" type="ORF">BDN72DRAFT_845509</name>
</gene>